<proteinExistence type="predicted"/>
<comment type="caution">
    <text evidence="2">The sequence shown here is derived from an EMBL/GenBank/DDBJ whole genome shotgun (WGS) entry which is preliminary data.</text>
</comment>
<dbReference type="EMBL" id="DACSEA010000042">
    <property type="protein sequence ID" value="HAT1608618.1"/>
    <property type="molecule type" value="Genomic_DNA"/>
</dbReference>
<gene>
    <name evidence="2" type="ORF">I8Y23_005011</name>
</gene>
<dbReference type="InterPro" id="IPR032557">
    <property type="entry name" value="DUF4935"/>
</dbReference>
<accession>A0AAN5L300</accession>
<evidence type="ECO:0000313" key="3">
    <source>
        <dbReference type="Proteomes" id="UP000864422"/>
    </source>
</evidence>
<evidence type="ECO:0000313" key="2">
    <source>
        <dbReference type="EMBL" id="HAT1608618.1"/>
    </source>
</evidence>
<evidence type="ECO:0000259" key="1">
    <source>
        <dbReference type="Pfam" id="PF16289"/>
    </source>
</evidence>
<dbReference type="AlphaFoldDB" id="A0AAN5L300"/>
<protein>
    <submittedName>
        <fullName evidence="2">DUF4935 domain-containing protein</fullName>
    </submittedName>
</protein>
<feature type="non-terminal residue" evidence="2">
    <location>
        <position position="1"/>
    </location>
</feature>
<reference evidence="2" key="1">
    <citation type="journal article" date="2018" name="Genome Biol.">
        <title>SKESA: strategic k-mer extension for scrupulous assemblies.</title>
        <authorList>
            <person name="Souvorov A."/>
            <person name="Agarwala R."/>
            <person name="Lipman D.J."/>
        </authorList>
    </citation>
    <scope>NUCLEOTIDE SEQUENCE</scope>
    <source>
        <strain evidence="2">MISC063</strain>
    </source>
</reference>
<dbReference type="Proteomes" id="UP000864422">
    <property type="component" value="Unassembled WGS sequence"/>
</dbReference>
<sequence>ENISHNVIVSRLFKNLKPFSSQEKGYRDTLIWLSFVKHLKESGRRDEVIFITENSSDFYINNKDEISFHGDLQKDLEEENISIKITPYKNLHEFVKTQIDKETHSFDHTKHESTFEDYVEIKSVEFLELLDNKQLGMYLEDSLFESKLSNINKITVDILEGFEDNSIERISQVDENKVYVSYEFNLRRVFIKIEIPYLDYITNKTEIDSKYEVLNNNGRLVMIETLVRPYFDVSFIFSPQTEELESFSVDHLWLRR</sequence>
<reference evidence="2" key="2">
    <citation type="submission" date="2020-11" db="EMBL/GenBank/DDBJ databases">
        <authorList>
            <consortium name="NCBI Pathogen Detection Project"/>
        </authorList>
    </citation>
    <scope>NUCLEOTIDE SEQUENCE</scope>
    <source>
        <strain evidence="2">MISC063</strain>
    </source>
</reference>
<organism evidence="2 3">
    <name type="scientific">Raoultella planticola</name>
    <name type="common">Klebsiella planticola</name>
    <dbReference type="NCBI Taxonomy" id="575"/>
    <lineage>
        <taxon>Bacteria</taxon>
        <taxon>Pseudomonadati</taxon>
        <taxon>Pseudomonadota</taxon>
        <taxon>Gammaproteobacteria</taxon>
        <taxon>Enterobacterales</taxon>
        <taxon>Enterobacteriaceae</taxon>
        <taxon>Klebsiella/Raoultella group</taxon>
        <taxon>Raoultella</taxon>
    </lineage>
</organism>
<dbReference type="Pfam" id="PF16289">
    <property type="entry name" value="PIN_12"/>
    <property type="match status" value="1"/>
</dbReference>
<name>A0AAN5L300_RAOPL</name>
<feature type="domain" description="DUF4935" evidence="1">
    <location>
        <begin position="2"/>
        <end position="58"/>
    </location>
</feature>